<keyword evidence="4" id="KW-1185">Reference proteome</keyword>
<dbReference type="Proteomes" id="UP000187429">
    <property type="component" value="Unassembled WGS sequence"/>
</dbReference>
<dbReference type="AlphaFoldDB" id="A0A1R1YTJ0"/>
<sequence length="150" mass="17196">MLSLIRKDSKFVWTSECSESFEKIKNSLINAPILVQPNHQNEFILSTDASSYALGAVLEQFDEQKNLRVIAYYSRTLQKAERNYLSYEKEALAVIAALKNFRSYLIGRKFTIYTDNSAVASLYKAKDSYGRITRWIQVLSEFDATSNKGK</sequence>
<dbReference type="InterPro" id="IPR043502">
    <property type="entry name" value="DNA/RNA_pol_sf"/>
</dbReference>
<name>A0A1R1YTJ0_9FUNG</name>
<accession>A0A1R1YTJ0</accession>
<dbReference type="CDD" id="cd09274">
    <property type="entry name" value="RNase_HI_RT_Ty3"/>
    <property type="match status" value="1"/>
</dbReference>
<evidence type="ECO:0000259" key="2">
    <source>
        <dbReference type="Pfam" id="PF17919"/>
    </source>
</evidence>
<dbReference type="Pfam" id="PF17919">
    <property type="entry name" value="RT_RNaseH_2"/>
    <property type="match status" value="1"/>
</dbReference>
<dbReference type="GO" id="GO:0003824">
    <property type="term" value="F:catalytic activity"/>
    <property type="evidence" value="ECO:0007669"/>
    <property type="project" value="UniProtKB-KW"/>
</dbReference>
<comment type="caution">
    <text evidence="3">The sequence shown here is derived from an EMBL/GenBank/DDBJ whole genome shotgun (WGS) entry which is preliminary data.</text>
</comment>
<evidence type="ECO:0000313" key="4">
    <source>
        <dbReference type="Proteomes" id="UP000187429"/>
    </source>
</evidence>
<dbReference type="Gene3D" id="3.10.20.370">
    <property type="match status" value="1"/>
</dbReference>
<gene>
    <name evidence="3" type="ORF">AYI69_g261</name>
</gene>
<keyword evidence="1" id="KW-0511">Multifunctional enzyme</keyword>
<dbReference type="PANTHER" id="PTHR37984:SF5">
    <property type="entry name" value="PROTEIN NYNRIN-LIKE"/>
    <property type="match status" value="1"/>
</dbReference>
<dbReference type="FunFam" id="3.10.20.370:FF:000001">
    <property type="entry name" value="Retrovirus-related Pol polyprotein from transposon 17.6-like protein"/>
    <property type="match status" value="1"/>
</dbReference>
<evidence type="ECO:0000313" key="3">
    <source>
        <dbReference type="EMBL" id="OMJ30203.1"/>
    </source>
</evidence>
<proteinExistence type="predicted"/>
<evidence type="ECO:0000256" key="1">
    <source>
        <dbReference type="ARBA" id="ARBA00023268"/>
    </source>
</evidence>
<dbReference type="OrthoDB" id="3018369at2759"/>
<protein>
    <submittedName>
        <fullName evidence="3">Retrovirus-related Pol polyprotein from transposon</fullName>
    </submittedName>
</protein>
<feature type="domain" description="Reverse transcriptase/retrotransposon-derived protein RNase H-like" evidence="2">
    <location>
        <begin position="13"/>
        <end position="112"/>
    </location>
</feature>
<dbReference type="InterPro" id="IPR050951">
    <property type="entry name" value="Retrovirus_Pol_polyprotein"/>
</dbReference>
<reference evidence="4" key="1">
    <citation type="submission" date="2017-01" db="EMBL/GenBank/DDBJ databases">
        <authorList>
            <person name="Wang Y."/>
            <person name="White M."/>
            <person name="Kvist S."/>
            <person name="Moncalvo J.-M."/>
        </authorList>
    </citation>
    <scope>NUCLEOTIDE SEQUENCE [LARGE SCALE GENOMIC DNA]</scope>
    <source>
        <strain evidence="4">ID-206-W2</strain>
    </source>
</reference>
<dbReference type="PANTHER" id="PTHR37984">
    <property type="entry name" value="PROTEIN CBG26694"/>
    <property type="match status" value="1"/>
</dbReference>
<dbReference type="EMBL" id="LSSM01000060">
    <property type="protein sequence ID" value="OMJ30203.1"/>
    <property type="molecule type" value="Genomic_DNA"/>
</dbReference>
<dbReference type="InterPro" id="IPR041577">
    <property type="entry name" value="RT_RNaseH_2"/>
</dbReference>
<organism evidence="3 4">
    <name type="scientific">Smittium culicis</name>
    <dbReference type="NCBI Taxonomy" id="133412"/>
    <lineage>
        <taxon>Eukaryota</taxon>
        <taxon>Fungi</taxon>
        <taxon>Fungi incertae sedis</taxon>
        <taxon>Zoopagomycota</taxon>
        <taxon>Kickxellomycotina</taxon>
        <taxon>Harpellomycetes</taxon>
        <taxon>Harpellales</taxon>
        <taxon>Legeriomycetaceae</taxon>
        <taxon>Smittium</taxon>
    </lineage>
</organism>
<dbReference type="SUPFAM" id="SSF56672">
    <property type="entry name" value="DNA/RNA polymerases"/>
    <property type="match status" value="1"/>
</dbReference>